<feature type="active site" description="Charge relay system" evidence="50">
    <location>
        <position position="139"/>
    </location>
</feature>
<dbReference type="PRINTS" id="PR00798">
    <property type="entry name" value="TOGAVIRIN"/>
</dbReference>
<dbReference type="GO" id="GO:0044165">
    <property type="term" value="C:host cell endoplasmic reticulum"/>
    <property type="evidence" value="ECO:0007669"/>
    <property type="project" value="UniProtKB-SubCell"/>
</dbReference>
<organismHost>
    <name type="scientific">Aedes furcifer</name>
    <name type="common">Mosquito</name>
    <dbReference type="NCBI Taxonomy" id="299627"/>
</organismHost>
<comment type="function">
    <text evidence="47">Acts as a viroporin that participates in virus glycoprotein processing and transport to the plasma membrane, cell permeabilization and budding of viral particles. Disrupts the calcium homeostasis of the cell, probably at the endoplasmic reticulum level. This leads to cytoplasmic calcium elevation. Because of its lipophilic properties, the 6K protein is postulated to influence the selection of lipids that interact with the transmembrane domains of the glycoproteins, which, in turn, affects the deformability of the bilayer required for the extreme curvature that occurs as budding proceeds. Present in low amount in virions, about 3% compared to viral glycoproteins.</text>
</comment>
<comment type="subunit">
    <text evidence="45">The precursor of protein E3/E2 and E1 form a heterodimer shortly after synthesis.</text>
</comment>
<evidence type="ECO:0000256" key="25">
    <source>
        <dbReference type="ARBA" id="ARBA00022825"/>
    </source>
</evidence>
<evidence type="ECO:0000256" key="19">
    <source>
        <dbReference type="ARBA" id="ARBA00022670"/>
    </source>
</evidence>
<keyword evidence="20" id="KW-0165">Cleavage on pair of basic residues</keyword>
<feature type="compositionally biased region" description="Basic residues" evidence="51">
    <location>
        <begin position="60"/>
        <end position="72"/>
    </location>
</feature>
<dbReference type="Gene3D" id="2.60.40.3200">
    <property type="entry name" value="Alphavirus E2 glycoprotein, A domain"/>
    <property type="match status" value="1"/>
</dbReference>
<dbReference type="GO" id="GO:0006508">
    <property type="term" value="P:proteolysis"/>
    <property type="evidence" value="ECO:0007669"/>
    <property type="project" value="UniProtKB-KW"/>
</dbReference>
<evidence type="ECO:0000256" key="35">
    <source>
        <dbReference type="ARBA" id="ARBA00023157"/>
    </source>
</evidence>
<dbReference type="Gene3D" id="2.60.40.350">
    <property type="match status" value="1"/>
</dbReference>
<feature type="transmembrane region" description="Helical" evidence="52">
    <location>
        <begin position="727"/>
        <end position="746"/>
    </location>
</feature>
<evidence type="ECO:0000256" key="41">
    <source>
        <dbReference type="ARBA" id="ARBA00023303"/>
    </source>
</evidence>
<feature type="active site" description="Charge relay system" evidence="50">
    <location>
        <position position="161"/>
    </location>
</feature>
<dbReference type="InterPro" id="IPR036253">
    <property type="entry name" value="Glycoprot_cen/dimer_sf"/>
</dbReference>
<dbReference type="EMBL" id="LC580241">
    <property type="protein sequence ID" value="BCL50814.1"/>
    <property type="molecule type" value="Genomic_RNA"/>
</dbReference>
<dbReference type="InterPro" id="IPR042306">
    <property type="entry name" value="Alphavir_E2_C"/>
</dbReference>
<evidence type="ECO:0000256" key="21">
    <source>
        <dbReference type="ARBA" id="ARBA00022692"/>
    </source>
</evidence>
<evidence type="ECO:0000256" key="2">
    <source>
        <dbReference type="ARBA" id="ARBA00004147"/>
    </source>
</evidence>
<keyword evidence="18" id="KW-1162">Viral penetration into host cytoplasm</keyword>
<keyword evidence="17" id="KW-1234">Viral attachment to host entry receptor</keyword>
<dbReference type="Pfam" id="PF01563">
    <property type="entry name" value="Alpha_E3_glycop"/>
    <property type="match status" value="1"/>
</dbReference>
<evidence type="ECO:0000256" key="29">
    <source>
        <dbReference type="ARBA" id="ARBA00022973"/>
    </source>
</evidence>
<keyword evidence="38" id="KW-1035">Host cytoplasm</keyword>
<dbReference type="InterPro" id="IPR042304">
    <property type="entry name" value="Alphavir_E2_A"/>
</dbReference>
<dbReference type="Gene3D" id="2.60.98.10">
    <property type="entry name" value="Tick-borne Encephalitis virus Glycoprotein, domain 1"/>
    <property type="match status" value="3"/>
</dbReference>
<name>A0A7U3M195_CHIKV</name>
<keyword evidence="37" id="KW-1038">Host endoplasmic reticulum</keyword>
<dbReference type="InterPro" id="IPR038055">
    <property type="entry name" value="Glycoprot_E_dimer_dom"/>
</dbReference>
<dbReference type="FunFam" id="2.60.98.10:FF:000004">
    <property type="entry name" value="Structural polyprotein"/>
    <property type="match status" value="1"/>
</dbReference>
<dbReference type="FunFam" id="2.60.98.10:FF:000002">
    <property type="entry name" value="Structural polyprotein"/>
    <property type="match status" value="1"/>
</dbReference>
<protein>
    <recommendedName>
        <fullName evidence="9">Structural polyprotein</fullName>
    </recommendedName>
    <alternativeName>
        <fullName evidence="42">p130</fullName>
    </alternativeName>
</protein>
<dbReference type="Gene3D" id="2.40.10.10">
    <property type="entry name" value="Trypsin-like serine proteases"/>
    <property type="match status" value="2"/>
</dbReference>
<evidence type="ECO:0000256" key="22">
    <source>
        <dbReference type="ARBA" id="ARBA00022801"/>
    </source>
</evidence>
<evidence type="ECO:0000256" key="13">
    <source>
        <dbReference type="ARBA" id="ARBA00022511"/>
    </source>
</evidence>
<reference evidence="54" key="1">
    <citation type="journal article" date="2020" name="Viruses">
        <title>A Novel Sub-Lineage of Chikungunya Virus East/Central/South African Genotype Indian Ocean Lineage Caused Sequential Outbreaks in Bangladesh and Thailand.</title>
        <authorList>
            <person name="Phadungsombat J."/>
            <person name="Imad H."/>
            <person name="Rahman M."/>
            <person name="Nakayama E.E."/>
            <person name="Kludkleeb S."/>
            <person name="Ponam T."/>
            <person name="Rahim R."/>
            <person name="Hasan A."/>
            <person name="Poltep K."/>
            <person name="Yamanaka A."/>
            <person name="Matsee W."/>
            <person name="Piyaphanee W."/>
            <person name="Phumratanaprapin W."/>
            <person name="Shioda T."/>
        </authorList>
    </citation>
    <scope>NUCLEOTIDE SEQUENCE</scope>
    <source>
        <strain evidence="54">BGD17-1024</strain>
    </source>
</reference>
<keyword evidence="34" id="KW-0564">Palmitate</keyword>
<evidence type="ECO:0000256" key="10">
    <source>
        <dbReference type="ARBA" id="ARBA00022448"/>
    </source>
</evidence>
<evidence type="ECO:0000256" key="7">
    <source>
        <dbReference type="ARBA" id="ARBA00004563"/>
    </source>
</evidence>
<comment type="catalytic activity">
    <reaction evidence="1">
        <text>Autocatalytic release of the core protein from the N-terminus of the togavirus structural polyprotein by hydrolysis of a -Trp-|-Ser- bond.</text>
        <dbReference type="EC" id="3.4.21.90"/>
    </reaction>
</comment>
<keyword evidence="14" id="KW-0167">Capsid protein</keyword>
<feature type="domain" description="Peptidase S3" evidence="53">
    <location>
        <begin position="113"/>
        <end position="261"/>
    </location>
</feature>
<dbReference type="InterPro" id="IPR009003">
    <property type="entry name" value="Peptidase_S1_PA"/>
</dbReference>
<dbReference type="FunFam" id="2.40.10.10:FF:000075">
    <property type="entry name" value="Structural polyprotein"/>
    <property type="match status" value="1"/>
</dbReference>
<dbReference type="InterPro" id="IPR042305">
    <property type="entry name" value="Alphavir_E2_B"/>
</dbReference>
<dbReference type="FunFam" id="2.40.10.10:FF:000076">
    <property type="entry name" value="Structural polyprotein"/>
    <property type="match status" value="1"/>
</dbReference>
<evidence type="ECO:0000256" key="3">
    <source>
        <dbReference type="ARBA" id="ARBA00004192"/>
    </source>
</evidence>
<organismHost>
    <name type="scientific">Aedes polynesiensis</name>
    <name type="common">Polynesian tiger mosquito</name>
    <dbReference type="NCBI Taxonomy" id="188700"/>
</organismHost>
<dbReference type="InterPro" id="IPR014756">
    <property type="entry name" value="Ig_E-set"/>
</dbReference>
<keyword evidence="19" id="KW-0645">Protease</keyword>
<evidence type="ECO:0000256" key="34">
    <source>
        <dbReference type="ARBA" id="ARBA00023139"/>
    </source>
</evidence>
<dbReference type="FunFam" id="2.60.98.10:FF:000003">
    <property type="entry name" value="Structural polyprotein"/>
    <property type="match status" value="1"/>
</dbReference>
<evidence type="ECO:0000256" key="17">
    <source>
        <dbReference type="ARBA" id="ARBA00022587"/>
    </source>
</evidence>
<dbReference type="GO" id="GO:0046718">
    <property type="term" value="P:symbiont entry into host cell"/>
    <property type="evidence" value="ECO:0007669"/>
    <property type="project" value="UniProtKB-KW"/>
</dbReference>
<evidence type="ECO:0000256" key="8">
    <source>
        <dbReference type="ARBA" id="ARBA00004598"/>
    </source>
</evidence>
<evidence type="ECO:0000256" key="46">
    <source>
        <dbReference type="ARBA" id="ARBA00065086"/>
    </source>
</evidence>
<evidence type="ECO:0000256" key="45">
    <source>
        <dbReference type="ARBA" id="ARBA00038810"/>
    </source>
</evidence>
<dbReference type="GO" id="GO:0039619">
    <property type="term" value="C:T=4 icosahedral viral capsid"/>
    <property type="evidence" value="ECO:0007669"/>
    <property type="project" value="UniProtKB-KW"/>
</dbReference>
<dbReference type="GO" id="GO:0005198">
    <property type="term" value="F:structural molecule activity"/>
    <property type="evidence" value="ECO:0007669"/>
    <property type="project" value="InterPro"/>
</dbReference>
<evidence type="ECO:0000256" key="6">
    <source>
        <dbReference type="ARBA" id="ARBA00004402"/>
    </source>
</evidence>
<comment type="subunit">
    <text evidence="49">Interacts with spike glycoprotein E1. Processing of the precursor of protein E3/E2 into E2 and E3 results in a heterodimer of the spike glycoproteins E2 and E1. Spike at virion surface are constituted of a trimer of E2-E1 heterodimers. Interacts with 6K protein. Interacts with host MXRA8; this interaction mediates virus entry. The interaction involves 2 adjacent E2-E1 heterodimers.</text>
</comment>
<comment type="subunit">
    <text evidence="46">Homodimer. Homomultimer. Interacts with host karyopherin KPNA4; this interaction allows the nuclear import of the viral capsid protein. Interacts with spike glycoprotein E2. Interacts with host IRAK1; the interaction leads to inhibition of IRAK1-dependent signaling.</text>
</comment>
<evidence type="ECO:0000256" key="36">
    <source>
        <dbReference type="ARBA" id="ARBA00023180"/>
    </source>
</evidence>
<comment type="subunit">
    <text evidence="48">Oligomer. Interacts with spike glycoprotein E1. Interacts with spike glycoprotein E2.</text>
</comment>
<keyword evidence="26" id="KW-0946">Virion</keyword>
<organismHost>
    <name type="scientific">Cercopithecus</name>
    <dbReference type="NCBI Taxonomy" id="9533"/>
</organismHost>
<dbReference type="GO" id="GO:0020002">
    <property type="term" value="C:host cell plasma membrane"/>
    <property type="evidence" value="ECO:0007669"/>
    <property type="project" value="UniProtKB-SubCell"/>
</dbReference>
<evidence type="ECO:0000256" key="31">
    <source>
        <dbReference type="ARBA" id="ARBA00023039"/>
    </source>
</evidence>
<keyword evidence="16" id="KW-0945">Host-virus interaction</keyword>
<evidence type="ECO:0000256" key="15">
    <source>
        <dbReference type="ARBA" id="ARBA00022562"/>
    </source>
</evidence>
<evidence type="ECO:0000256" key="38">
    <source>
        <dbReference type="ARBA" id="ARBA00023200"/>
    </source>
</evidence>
<evidence type="ECO:0000256" key="26">
    <source>
        <dbReference type="ARBA" id="ARBA00022844"/>
    </source>
</evidence>
<dbReference type="FunFam" id="1.10.287.2230:FF:000001">
    <property type="entry name" value="Structural polyprotein"/>
    <property type="match status" value="1"/>
</dbReference>
<feature type="transmembrane region" description="Helical" evidence="52">
    <location>
        <begin position="1222"/>
        <end position="1245"/>
    </location>
</feature>
<keyword evidence="32" id="KW-0406">Ion transport</keyword>
<evidence type="ECO:0000256" key="47">
    <source>
        <dbReference type="ARBA" id="ARBA00093317"/>
    </source>
</evidence>
<dbReference type="FunFam" id="2.60.40.2400:FF:000001">
    <property type="entry name" value="Structural polyprotein"/>
    <property type="match status" value="1"/>
</dbReference>
<keyword evidence="12" id="KW-1170">Fusion of virus membrane with host endosomal membrane</keyword>
<dbReference type="SUPFAM" id="SSF56983">
    <property type="entry name" value="Viral glycoprotein, central and dimerisation domains"/>
    <property type="match status" value="1"/>
</dbReference>
<evidence type="ECO:0000256" key="24">
    <source>
        <dbReference type="ARBA" id="ARBA00022812"/>
    </source>
</evidence>
<organismHost>
    <name type="scientific">Homo sapiens</name>
    <name type="common">Human</name>
    <dbReference type="NCBI Taxonomy" id="9606"/>
</organismHost>
<evidence type="ECO:0000313" key="54">
    <source>
        <dbReference type="EMBL" id="BCL50814.1"/>
    </source>
</evidence>
<keyword evidence="31" id="KW-1182">Viral ion channel</keyword>
<keyword evidence="33 52" id="KW-0472">Membrane</keyword>
<sequence length="1248" mass="138258">MEFIPTQTFYNRRYQPRPWTPRSTIQIIRPRPRPLRQAGQLAQLISAVNKLTMRAVPQQKPRRNRKNKKQKQKQQAPQNNTNQKKQPPKKKPAQKKKKPGRRERMCMKIENDCIFEVKHEGKVTGYACLVGDKVMKPAHVKGTIDNADLAKLAFKRSSKYDLECAQIPVHMKSDASKFTHEKPEGYYNWHHGAVQYSGGRFTIPTGAGKPGDSGRPIFDNKGRVVAIVLGGANEGARTALSVVTWNKDIVTKITPEGAEEWSLAIPVMCLLANTTFPCSQPPCTPCCYEKEPEETLRMLEDNVMRPGYYQLLQASLTCSPHRQRRSTKDNFNVYKATRPYLAHCPDCGEGHSCHSPVALERIRNEATDGTLKIQVSLQIGIKTDDSHDWTKLRYMDNHMPADAERAGLFVRTSAPCTITGTMGHFILARCPKGETLTVGFTDSRKISHSCTHPFHHDPPVIGREKFHSRPQHGKELPCSTYVQSTAATTEEIEVHMPPDTPDRTLMSQQSGNVKITVNGQTVRYKCNCGSSNEGLTTTDKVINNCRVDQCHAAVTNHKKWQYNSPLVPRNAELGDRKGKIHIPFPLANATCRVPKARNPTVTYGKNQVIMLLYPDHPTLLSYRNMGEEPNYQEEWVMHKKEVVLTVPTEGLEVTWGNNEPYKYWPQLSTNGTAHGHPHEIILYYYELYPTMTVVVVSVATFILLSMVGMAAGMCMCARRRCITPYELTPGATVPFLLSLICCIRTAKAATYQEAAIYLWNEQQPLFWLQALIPLAALIVLCNCLRLLPCCCKTLAFLAVMSVGAHTVSAYEHVTVIPNTVGVPYKTLVNRPGYSPMVLEMELLSVALEPTLSLDYITCEYKTVIPSPYVKCCGTAECKDKNLPDYSCKVFTGVYPFMWGGAYCFCDAENTQLSEAHVEKSESCKTEFASAYRAHTASASAKLRVLYQGNNITVTAYANGDHAVTVKDAKFIVGPMSSAWTPFDNKIVVYKGDVYNMDYPPFGAGRPGQFGDIQSRTPESEDVYANTQLVLQRPAAGTVHVPYSQAPSGFKYWLKERGASLQHTAPFGCQIATNPVRAVNCAVGNMPISIDIPEAAFTRVVDAPSLTDMSCEVPACTHSSDFGGVAVIKYAASKKGKCAVHSMTNAVTIREAEIEVEGNSQLQISFSTALASAEFRVQVCSTQAHCAAECHPPKDHIVNYPASHTTLGVQDISATAMSWVQKITGGVGLVVAVAALILIVVLCVSFSRH</sequence>
<dbReference type="Pfam" id="PF00944">
    <property type="entry name" value="Peptidase_S3"/>
    <property type="match status" value="1"/>
</dbReference>
<evidence type="ECO:0000256" key="16">
    <source>
        <dbReference type="ARBA" id="ARBA00022581"/>
    </source>
</evidence>
<organismHost>
    <name type="scientific">Presbytis</name>
    <dbReference type="NCBI Taxonomy" id="9573"/>
</organismHost>
<accession>A0A7U3M195</accession>
<evidence type="ECO:0000256" key="39">
    <source>
        <dbReference type="ARBA" id="ARBA00023288"/>
    </source>
</evidence>
<dbReference type="Gene3D" id="2.60.40.4310">
    <property type="entry name" value="Alphavirus E2 glycoprotein, domain B"/>
    <property type="match status" value="1"/>
</dbReference>
<keyword evidence="30 52" id="KW-1133">Transmembrane helix</keyword>
<dbReference type="SUPFAM" id="SSF81296">
    <property type="entry name" value="E set domains"/>
    <property type="match status" value="1"/>
</dbReference>
<organismHost>
    <name type="scientific">Papio</name>
    <name type="common">baboons</name>
    <dbReference type="NCBI Taxonomy" id="9554"/>
</organismHost>
<keyword evidence="24" id="KW-1040">Host Golgi apparatus</keyword>
<keyword evidence="28" id="KW-0694">RNA-binding</keyword>
<evidence type="ECO:0000256" key="44">
    <source>
        <dbReference type="ARBA" id="ARBA00037851"/>
    </source>
</evidence>
<comment type="function">
    <text evidence="43">Provides the signal sequence for the translocation of the precursor of protein E3/E2 to the host endoplasmic reticulum. Furin-cleaved E3 remains associated with spike glycoprotein E1 and mediates pH protection of the latter during the transport via the secretory pathway. After virion release from the host cell, the assembly protein E3 is gradually released in the extracellular space.</text>
</comment>
<feature type="transmembrane region" description="Helical" evidence="52">
    <location>
        <begin position="766"/>
        <end position="787"/>
    </location>
</feature>
<dbReference type="PROSITE" id="PS51690">
    <property type="entry name" value="ALPHAVIRUS_CP"/>
    <property type="match status" value="1"/>
</dbReference>
<organismHost>
    <name type="scientific">Aedes aegypti</name>
    <name type="common">Yellowfever mosquito</name>
    <name type="synonym">Culex aegypti</name>
    <dbReference type="NCBI Taxonomy" id="7159"/>
</organismHost>
<feature type="region of interest" description="Disordered" evidence="51">
    <location>
        <begin position="53"/>
        <end position="104"/>
    </location>
</feature>
<dbReference type="GO" id="GO:0055036">
    <property type="term" value="C:virion membrane"/>
    <property type="evidence" value="ECO:0007669"/>
    <property type="project" value="UniProtKB-SubCell"/>
</dbReference>
<dbReference type="GO" id="GO:0044177">
    <property type="term" value="C:host cell Golgi apparatus"/>
    <property type="evidence" value="ECO:0007669"/>
    <property type="project" value="UniProtKB-SubCell"/>
</dbReference>
<dbReference type="GO" id="GO:0034220">
    <property type="term" value="P:monoatomic ion transmembrane transport"/>
    <property type="evidence" value="ECO:0007669"/>
    <property type="project" value="UniProtKB-KW"/>
</dbReference>
<dbReference type="InterPro" id="IPR002548">
    <property type="entry name" value="Alpha_E1_glycop"/>
</dbReference>
<keyword evidence="41" id="KW-0407">Ion channel</keyword>
<evidence type="ECO:0000256" key="37">
    <source>
        <dbReference type="ARBA" id="ARBA00023184"/>
    </source>
</evidence>
<keyword evidence="29" id="KW-1144">T=4 icosahedral capsid protein</keyword>
<evidence type="ECO:0000256" key="11">
    <source>
        <dbReference type="ARBA" id="ARBA00022506"/>
    </source>
</evidence>
<evidence type="ECO:0000256" key="32">
    <source>
        <dbReference type="ARBA" id="ARBA00023065"/>
    </source>
</evidence>
<evidence type="ECO:0000259" key="53">
    <source>
        <dbReference type="PROSITE" id="PS51690"/>
    </source>
</evidence>
<keyword evidence="13" id="KW-1032">Host cell membrane</keyword>
<evidence type="ECO:0000256" key="14">
    <source>
        <dbReference type="ARBA" id="ARBA00022561"/>
    </source>
</evidence>
<evidence type="ECO:0000256" key="27">
    <source>
        <dbReference type="ARBA" id="ARBA00022870"/>
    </source>
</evidence>
<organism evidence="54">
    <name type="scientific">Chikungunya virus</name>
    <name type="common">CHIKV</name>
    <dbReference type="NCBI Taxonomy" id="37124"/>
    <lineage>
        <taxon>Viruses</taxon>
        <taxon>Riboviria</taxon>
        <taxon>Orthornavirae</taxon>
        <taxon>Kitrinoviricota</taxon>
        <taxon>Alsuviricetes</taxon>
        <taxon>Martellivirales</taxon>
        <taxon>Togaviridae</taxon>
        <taxon>Alphavirus</taxon>
        <taxon>Alphavirus chikungunya</taxon>
    </lineage>
</organism>
<keyword evidence="40" id="KW-1160">Virus entry into host cell</keyword>
<evidence type="ECO:0000256" key="40">
    <source>
        <dbReference type="ARBA" id="ARBA00023296"/>
    </source>
</evidence>
<feature type="compositionally biased region" description="Basic residues" evidence="51">
    <location>
        <begin position="86"/>
        <end position="101"/>
    </location>
</feature>
<dbReference type="GO" id="GO:0015267">
    <property type="term" value="F:channel activity"/>
    <property type="evidence" value="ECO:0007669"/>
    <property type="project" value="UniProtKB-KW"/>
</dbReference>
<keyword evidence="21 52" id="KW-0812">Transmembrane</keyword>
<evidence type="ECO:0000256" key="42">
    <source>
        <dbReference type="ARBA" id="ARBA00033029"/>
    </source>
</evidence>
<keyword evidence="10" id="KW-0813">Transport</keyword>
<dbReference type="Pfam" id="PF01589">
    <property type="entry name" value="Alpha_E1_glycop"/>
    <property type="match status" value="1"/>
</dbReference>
<feature type="transmembrane region" description="Helical" evidence="52">
    <location>
        <begin position="687"/>
        <end position="715"/>
    </location>
</feature>
<evidence type="ECO:0000256" key="49">
    <source>
        <dbReference type="ARBA" id="ARBA00093585"/>
    </source>
</evidence>
<dbReference type="InterPro" id="IPR000336">
    <property type="entry name" value="Flavivir/Alphavir_Ig-like_sf"/>
</dbReference>
<feature type="compositionally biased region" description="Low complexity" evidence="51">
    <location>
        <begin position="73"/>
        <end position="85"/>
    </location>
</feature>
<comment type="subcellular location">
    <subcellularLocation>
        <location evidence="44">Host Golgi apparatus</location>
        <location evidence="44">Host trans-Golgi network</location>
    </subcellularLocation>
    <subcellularLocation>
        <location evidence="8">Host cell membrane</location>
        <topology evidence="8">Multi-pass membrane protein</topology>
    </subcellularLocation>
    <subcellularLocation>
        <location evidence="6">Host cell membrane</location>
        <topology evidence="6">Single-pass type I membrane protein</topology>
    </subcellularLocation>
    <subcellularLocation>
        <location evidence="3">Host cytoplasm</location>
    </subcellularLocation>
    <subcellularLocation>
        <location evidence="4">Host endoplasmic reticulum</location>
    </subcellularLocation>
    <subcellularLocation>
        <location evidence="2">Host nucleus</location>
    </subcellularLocation>
    <subcellularLocation>
        <location evidence="5">Virion membrane</location>
        <topology evidence="5">Multi-pass membrane protein</topology>
    </subcellularLocation>
    <subcellularLocation>
        <location evidence="7">Virion membrane</location>
        <topology evidence="7">Single-pass type I membrane protein</topology>
    </subcellularLocation>
</comment>
<keyword evidence="27" id="KW-1043">Host membrane</keyword>
<dbReference type="InterPro" id="IPR000936">
    <property type="entry name" value="Alpha_E2_glycop"/>
</dbReference>
<dbReference type="Gene3D" id="1.10.287.2230">
    <property type="match status" value="1"/>
</dbReference>
<evidence type="ECO:0000256" key="4">
    <source>
        <dbReference type="ARBA" id="ARBA00004354"/>
    </source>
</evidence>
<evidence type="ECO:0000256" key="50">
    <source>
        <dbReference type="PIRSR" id="PIRSR600936-1"/>
    </source>
</evidence>
<evidence type="ECO:0000256" key="28">
    <source>
        <dbReference type="ARBA" id="ARBA00022884"/>
    </source>
</evidence>
<evidence type="ECO:0000256" key="20">
    <source>
        <dbReference type="ARBA" id="ARBA00022685"/>
    </source>
</evidence>
<dbReference type="GO" id="GO:0039654">
    <property type="term" value="P:fusion of virus membrane with host endosome membrane"/>
    <property type="evidence" value="ECO:0007669"/>
    <property type="project" value="UniProtKB-KW"/>
</dbReference>
<evidence type="ECO:0000256" key="33">
    <source>
        <dbReference type="ARBA" id="ARBA00023136"/>
    </source>
</evidence>
<dbReference type="FunFam" id="2.60.40.4310:FF:000001">
    <property type="entry name" value="Structural polyprotein"/>
    <property type="match status" value="1"/>
</dbReference>
<organismHost>
    <name type="scientific">Macaca</name>
    <name type="common">macaques</name>
    <dbReference type="NCBI Taxonomy" id="9539"/>
</organismHost>
<keyword evidence="39" id="KW-0449">Lipoprotein</keyword>
<dbReference type="GO" id="GO:0042025">
    <property type="term" value="C:host cell nucleus"/>
    <property type="evidence" value="ECO:0007669"/>
    <property type="project" value="UniProtKB-SubCell"/>
</dbReference>
<keyword evidence="25" id="KW-0720">Serine protease</keyword>
<keyword evidence="11" id="KW-1168">Fusion of virus membrane with host membrane</keyword>
<evidence type="ECO:0000256" key="9">
    <source>
        <dbReference type="ARBA" id="ARBA00014555"/>
    </source>
</evidence>
<dbReference type="InterPro" id="IPR000930">
    <property type="entry name" value="Peptidase_S3"/>
</dbReference>
<dbReference type="Pfam" id="PF00943">
    <property type="entry name" value="Alpha_E2_glycop"/>
    <property type="match status" value="1"/>
</dbReference>
<feature type="transmembrane region" description="Helical" evidence="52">
    <location>
        <begin position="794"/>
        <end position="810"/>
    </location>
</feature>
<evidence type="ECO:0000256" key="18">
    <source>
        <dbReference type="ARBA" id="ARBA00022595"/>
    </source>
</evidence>
<evidence type="ECO:0000256" key="1">
    <source>
        <dbReference type="ARBA" id="ARBA00000840"/>
    </source>
</evidence>
<evidence type="ECO:0000256" key="5">
    <source>
        <dbReference type="ARBA" id="ARBA00004385"/>
    </source>
</evidence>
<organismHost>
    <name type="scientific">Aedes albopictus</name>
    <name type="common">Asian tiger mosquito</name>
    <name type="synonym">Stegomyia albopicta</name>
    <dbReference type="NCBI Taxonomy" id="7160"/>
</organismHost>
<evidence type="ECO:0000256" key="48">
    <source>
        <dbReference type="ARBA" id="ARBA00093539"/>
    </source>
</evidence>
<evidence type="ECO:0000256" key="51">
    <source>
        <dbReference type="SAM" id="MobiDB-lite"/>
    </source>
</evidence>
<dbReference type="GO" id="GO:0098670">
    <property type="term" value="P:entry receptor-mediated virion attachment to host cell"/>
    <property type="evidence" value="ECO:0007669"/>
    <property type="project" value="UniProtKB-KW"/>
</dbReference>
<evidence type="ECO:0000256" key="52">
    <source>
        <dbReference type="SAM" id="Phobius"/>
    </source>
</evidence>
<keyword evidence="22" id="KW-0378">Hydrolase</keyword>
<dbReference type="InterPro" id="IPR043504">
    <property type="entry name" value="Peptidase_S1_PA_chymotrypsin"/>
</dbReference>
<evidence type="ECO:0000256" key="12">
    <source>
        <dbReference type="ARBA" id="ARBA00022510"/>
    </source>
</evidence>
<keyword evidence="36" id="KW-0325">Glycoprotein</keyword>
<organismHost>
    <name type="scientific">Pan troglodytes</name>
    <name type="common">Chimpanzee</name>
    <dbReference type="NCBI Taxonomy" id="9598"/>
</organismHost>
<evidence type="ECO:0000256" key="30">
    <source>
        <dbReference type="ARBA" id="ARBA00022989"/>
    </source>
</evidence>
<dbReference type="SUPFAM" id="SSF50494">
    <property type="entry name" value="Trypsin-like serine proteases"/>
    <property type="match status" value="1"/>
</dbReference>
<dbReference type="GO" id="GO:0003723">
    <property type="term" value="F:RNA binding"/>
    <property type="evidence" value="ECO:0007669"/>
    <property type="project" value="UniProtKB-KW"/>
</dbReference>
<proteinExistence type="predicted"/>
<dbReference type="FunFam" id="2.60.40.350:FF:000002">
    <property type="entry name" value="Structural polyprotein"/>
    <property type="match status" value="1"/>
</dbReference>
<keyword evidence="23" id="KW-1161">Viral attachment to host cell</keyword>
<dbReference type="Gene3D" id="2.60.40.2400">
    <property type="entry name" value="Alphavirus E2 glycoprotein, domain C"/>
    <property type="match status" value="1"/>
</dbReference>
<keyword evidence="15" id="KW-1048">Host nucleus</keyword>
<evidence type="ECO:0000256" key="23">
    <source>
        <dbReference type="ARBA" id="ARBA00022804"/>
    </source>
</evidence>
<dbReference type="GO" id="GO:0004252">
    <property type="term" value="F:serine-type endopeptidase activity"/>
    <property type="evidence" value="ECO:0007669"/>
    <property type="project" value="InterPro"/>
</dbReference>
<dbReference type="InterPro" id="IPR002533">
    <property type="entry name" value="Alpha_E3_glycop"/>
</dbReference>
<keyword evidence="35" id="KW-1015">Disulfide bond</keyword>
<evidence type="ECO:0000256" key="43">
    <source>
        <dbReference type="ARBA" id="ARBA00037518"/>
    </source>
</evidence>
<feature type="active site" description="Charge relay system" evidence="50">
    <location>
        <position position="213"/>
    </location>
</feature>